<dbReference type="Gene3D" id="3.20.20.30">
    <property type="entry name" value="Luciferase-like domain"/>
    <property type="match status" value="1"/>
</dbReference>
<protein>
    <recommendedName>
        <fullName evidence="4">LLM class flavin-dependent oxidoreductase</fullName>
    </recommendedName>
</protein>
<proteinExistence type="predicted"/>
<dbReference type="EMBL" id="BAABDQ010000002">
    <property type="protein sequence ID" value="GAA3534393.1"/>
    <property type="molecule type" value="Genomic_DNA"/>
</dbReference>
<dbReference type="RefSeq" id="WP_345559529.1">
    <property type="nucleotide sequence ID" value="NZ_BAABDQ010000002.1"/>
</dbReference>
<evidence type="ECO:0000313" key="2">
    <source>
        <dbReference type="EMBL" id="GAA3534393.1"/>
    </source>
</evidence>
<organism evidence="2 3">
    <name type="scientific">Nonomuraea rosea</name>
    <dbReference type="NCBI Taxonomy" id="638574"/>
    <lineage>
        <taxon>Bacteria</taxon>
        <taxon>Bacillati</taxon>
        <taxon>Actinomycetota</taxon>
        <taxon>Actinomycetes</taxon>
        <taxon>Streptosporangiales</taxon>
        <taxon>Streptosporangiaceae</taxon>
        <taxon>Nonomuraea</taxon>
    </lineage>
</organism>
<feature type="compositionally biased region" description="Basic and acidic residues" evidence="1">
    <location>
        <begin position="105"/>
        <end position="139"/>
    </location>
</feature>
<reference evidence="3" key="1">
    <citation type="journal article" date="2019" name="Int. J. Syst. Evol. Microbiol.">
        <title>The Global Catalogue of Microorganisms (GCM) 10K type strain sequencing project: providing services to taxonomists for standard genome sequencing and annotation.</title>
        <authorList>
            <consortium name="The Broad Institute Genomics Platform"/>
            <consortium name="The Broad Institute Genome Sequencing Center for Infectious Disease"/>
            <person name="Wu L."/>
            <person name="Ma J."/>
        </authorList>
    </citation>
    <scope>NUCLEOTIDE SEQUENCE [LARGE SCALE GENOMIC DNA]</scope>
    <source>
        <strain evidence="3">JCM 17326</strain>
    </source>
</reference>
<feature type="region of interest" description="Disordered" evidence="1">
    <location>
        <begin position="105"/>
        <end position="177"/>
    </location>
</feature>
<evidence type="ECO:0008006" key="4">
    <source>
        <dbReference type="Google" id="ProtNLM"/>
    </source>
</evidence>
<feature type="compositionally biased region" description="Basic and acidic residues" evidence="1">
    <location>
        <begin position="159"/>
        <end position="176"/>
    </location>
</feature>
<gene>
    <name evidence="2" type="ORF">GCM10022419_012270</name>
</gene>
<dbReference type="SUPFAM" id="SSF51679">
    <property type="entry name" value="Bacterial luciferase-like"/>
    <property type="match status" value="1"/>
</dbReference>
<dbReference type="InterPro" id="IPR036661">
    <property type="entry name" value="Luciferase-like_sf"/>
</dbReference>
<accession>A0ABP6VHZ3</accession>
<evidence type="ECO:0000313" key="3">
    <source>
        <dbReference type="Proteomes" id="UP001500630"/>
    </source>
</evidence>
<name>A0ABP6VHZ3_9ACTN</name>
<dbReference type="Proteomes" id="UP001500630">
    <property type="component" value="Unassembled WGS sequence"/>
</dbReference>
<sequence length="259" mass="27302">MTETGENAGVPGRVERVRVGVVLPRPQGDPGEWLSEAVAFEAAGADALWLDHGVAPPLDPLTLTAALAAVTYRALLVAALPEPVGSRALATVERLSRGRLALITDHPEPADRPEPADHSEPADHPVPADRSVPADRPESGDGPESGERPALADSPAPGERPEWGEERGQVVGKEGELADAEGGWVRVLRMADGGYDEGGAGRWAPATVPLGRPAWREVLRLAAERGDHGVLVPADPRLLDLLRNPEDPGGRQDLQFAQG</sequence>
<comment type="caution">
    <text evidence="2">The sequence shown here is derived from an EMBL/GenBank/DDBJ whole genome shotgun (WGS) entry which is preliminary data.</text>
</comment>
<keyword evidence="3" id="KW-1185">Reference proteome</keyword>
<evidence type="ECO:0000256" key="1">
    <source>
        <dbReference type="SAM" id="MobiDB-lite"/>
    </source>
</evidence>